<dbReference type="GO" id="GO:0001522">
    <property type="term" value="P:pseudouridine synthesis"/>
    <property type="evidence" value="ECO:0007669"/>
    <property type="project" value="InterPro"/>
</dbReference>
<dbReference type="GO" id="GO:0009982">
    <property type="term" value="F:pseudouridine synthase activity"/>
    <property type="evidence" value="ECO:0007669"/>
    <property type="project" value="InterPro"/>
</dbReference>
<dbReference type="PANTHER" id="PTHR33768">
    <property type="entry name" value="MIP11318P"/>
    <property type="match status" value="1"/>
</dbReference>
<dbReference type="PANTHER" id="PTHR33768:SF3">
    <property type="entry name" value="MIP11318P"/>
    <property type="match status" value="1"/>
</dbReference>
<dbReference type="AlphaFoldDB" id="A0A1Q9DEZ9"/>
<dbReference type="Gene3D" id="3.30.2350.10">
    <property type="entry name" value="Pseudouridine synthase"/>
    <property type="match status" value="1"/>
</dbReference>
<dbReference type="OrthoDB" id="2163395at2759"/>
<dbReference type="EMBL" id="LSRX01000573">
    <property type="protein sequence ID" value="OLP93660.1"/>
    <property type="molecule type" value="Genomic_DNA"/>
</dbReference>
<dbReference type="InterPro" id="IPR020103">
    <property type="entry name" value="PsdUridine_synth_cat_dom_sf"/>
</dbReference>
<dbReference type="Pfam" id="PF00849">
    <property type="entry name" value="PseudoU_synth_2"/>
    <property type="match status" value="1"/>
</dbReference>
<accession>A0A1Q9DEZ9</accession>
<keyword evidence="5" id="KW-1185">Reference proteome</keyword>
<evidence type="ECO:0000313" key="4">
    <source>
        <dbReference type="EMBL" id="OLP93660.1"/>
    </source>
</evidence>
<evidence type="ECO:0000313" key="5">
    <source>
        <dbReference type="Proteomes" id="UP000186817"/>
    </source>
</evidence>
<dbReference type="InterPro" id="IPR029488">
    <property type="entry name" value="Hmw/CFAP97"/>
</dbReference>
<evidence type="ECO:0000259" key="3">
    <source>
        <dbReference type="Pfam" id="PF00849"/>
    </source>
</evidence>
<feature type="domain" description="Pseudouridine synthase RsuA/RluA-like" evidence="3">
    <location>
        <begin position="210"/>
        <end position="338"/>
    </location>
</feature>
<name>A0A1Q9DEZ9_SYMMI</name>
<sequence>MVEGQPVWDASAAQSARICTEMRPQNLSNWAWSFALVQYGNIPSMGLIAQAAETATIVNELDLQGLANMAWALSNMQSADSLTFAALGNRLLASPLLDCVDVRADWNRAANELTHLCQLVWAFSFASRLWPELEDKLQHTLRCIGTYLDNRDPPDFVTAQHQRWSSKERPTLVMQLEGISVVFKPPYWEVDAKGQLSGNGLYLSSYMQDSHPSSYVVHMAAFEYGFVHRLDIPSSGLVLTGTSFRGLAELQWQMHTYSICREYVVLLAGIWPVAMQKINVNVQDFIAGCSHVSADGRPSETRVKGIAHSRSWSRDEGLSLVCISICTGRRHQIRVHVQWQGHPTVTDEKYSHRYVVSVMKPNLVANKACAARVRKREQEMLKSRIKNVKPQIDTRPPDSMALDHVRNNLKREQLLEERYHAIDRDNRILLQKMSDIMKTPSVKSGLGAQSSPAINTRDARKAELSRITQENLAILKRIQQAQPVYNHVEWDDSYRRTVERCKSSAARRAHRFGGMPFEFELPSKPVLVAGGFGGPAVMFLVTPFRNGLTLGATSPASAVELYQQVFAQGFARGWTGGAFTARAACPQFLCLGPAYHFYASFSGVGGGVLLTSLTETLIVYGAETKNAQMATNQKSPGSITSVHPSWKPFGPGFGIHVFRNVIATAGLRMFCSPCRTAIEKATGNSNSMTTLAGDFAGNVCAACLSAPVHQLYGYTVTTPELRTLPAAEQRERMVSFLKNQYLDTSNGRTRLSGLVPRDLFMRSMYVAVAYTMYSTVERTLVANWNSCEYPLTLTKKKVPTRSSSLTPLSGKANKGMATTTGSLGALAPGEVGQESAGDDLRYVLKEGKDINGVFYLCEMATDGRSLAITAYDAEQKTTLELLVNEKNHRRLYRDHNGDYRAIAAKLCLDGEQLYINHDGMLPDGKPERAA</sequence>
<reference evidence="4 5" key="1">
    <citation type="submission" date="2016-02" db="EMBL/GenBank/DDBJ databases">
        <title>Genome analysis of coral dinoflagellate symbionts highlights evolutionary adaptations to a symbiotic lifestyle.</title>
        <authorList>
            <person name="Aranda M."/>
            <person name="Li Y."/>
            <person name="Liew Y.J."/>
            <person name="Baumgarten S."/>
            <person name="Simakov O."/>
            <person name="Wilson M."/>
            <person name="Piel J."/>
            <person name="Ashoor H."/>
            <person name="Bougouffa S."/>
            <person name="Bajic V.B."/>
            <person name="Ryu T."/>
            <person name="Ravasi T."/>
            <person name="Bayer T."/>
            <person name="Micklem G."/>
            <person name="Kim H."/>
            <person name="Bhak J."/>
            <person name="Lajeunesse T.C."/>
            <person name="Voolstra C.R."/>
        </authorList>
    </citation>
    <scope>NUCLEOTIDE SEQUENCE [LARGE SCALE GENOMIC DNA]</scope>
    <source>
        <strain evidence="4 5">CCMP2467</strain>
    </source>
</reference>
<organism evidence="4 5">
    <name type="scientific">Symbiodinium microadriaticum</name>
    <name type="common">Dinoflagellate</name>
    <name type="synonym">Zooxanthella microadriatica</name>
    <dbReference type="NCBI Taxonomy" id="2951"/>
    <lineage>
        <taxon>Eukaryota</taxon>
        <taxon>Sar</taxon>
        <taxon>Alveolata</taxon>
        <taxon>Dinophyceae</taxon>
        <taxon>Suessiales</taxon>
        <taxon>Symbiodiniaceae</taxon>
        <taxon>Symbiodinium</taxon>
    </lineage>
</organism>
<protein>
    <submittedName>
        <fullName evidence="4">Ribosomal large subunit pseudouridine synthase C</fullName>
    </submittedName>
</protein>
<comment type="caution">
    <text evidence="4">The sequence shown here is derived from an EMBL/GenBank/DDBJ whole genome shotgun (WGS) entry which is preliminary data.</text>
</comment>
<gene>
    <name evidence="4" type="primary">rluC</name>
    <name evidence="4" type="ORF">AK812_SmicGene24397</name>
</gene>
<dbReference type="CDD" id="cd02869">
    <property type="entry name" value="PseudoU_synth_RluA_like"/>
    <property type="match status" value="1"/>
</dbReference>
<comment type="similarity">
    <text evidence="1">Belongs to the CFAP97 family.</text>
</comment>
<evidence type="ECO:0000256" key="1">
    <source>
        <dbReference type="ARBA" id="ARBA00008315"/>
    </source>
</evidence>
<dbReference type="SUPFAM" id="SSF55120">
    <property type="entry name" value="Pseudouridine synthase"/>
    <property type="match status" value="1"/>
</dbReference>
<dbReference type="GO" id="GO:0003723">
    <property type="term" value="F:RNA binding"/>
    <property type="evidence" value="ECO:0007669"/>
    <property type="project" value="InterPro"/>
</dbReference>
<dbReference type="Proteomes" id="UP000186817">
    <property type="component" value="Unassembled WGS sequence"/>
</dbReference>
<dbReference type="InterPro" id="IPR006145">
    <property type="entry name" value="PsdUridine_synth_RsuA/RluA"/>
</dbReference>
<feature type="region of interest" description="Disordered" evidence="2">
    <location>
        <begin position="800"/>
        <end position="830"/>
    </location>
</feature>
<dbReference type="InterPro" id="IPR038792">
    <property type="entry name" value="CFAP97D1/2"/>
</dbReference>
<proteinExistence type="inferred from homology"/>
<evidence type="ECO:0000256" key="2">
    <source>
        <dbReference type="SAM" id="MobiDB-lite"/>
    </source>
</evidence>
<dbReference type="Pfam" id="PF13879">
    <property type="entry name" value="Hmw_CFAP97"/>
    <property type="match status" value="1"/>
</dbReference>